<feature type="compositionally biased region" description="Low complexity" evidence="1">
    <location>
        <begin position="111"/>
        <end position="122"/>
    </location>
</feature>
<gene>
    <name evidence="2" type="ORF">IM811_016145</name>
</gene>
<dbReference type="AlphaFoldDB" id="A0A8H7N6Q9"/>
<feature type="compositionally biased region" description="Low complexity" evidence="1">
    <location>
        <begin position="63"/>
        <end position="86"/>
    </location>
</feature>
<evidence type="ECO:0000256" key="1">
    <source>
        <dbReference type="SAM" id="MobiDB-lite"/>
    </source>
</evidence>
<feature type="compositionally biased region" description="Basic and acidic residues" evidence="1">
    <location>
        <begin position="38"/>
        <end position="49"/>
    </location>
</feature>
<proteinExistence type="predicted"/>
<name>A0A8H7N6Q9_BIOOC</name>
<sequence>MDGPSRPPDYSLPMYGDDQDTPTGHNPAAVRLLTSVDEPYHEPPPERPRPQGGRSYQPSTLTSNMSGVSSYISSINPSSLGSGSIIDDAPSMPHPDSTYIPFASRAREGSPTRPWTPSSRSSEYTRPPATNLSYEPSDLNGSPRPGTPSSRYGGSPVVLCLRLPFSQPTETTAMGVT</sequence>
<organism evidence="2 3">
    <name type="scientific">Bionectria ochroleuca</name>
    <name type="common">Gliocladium roseum</name>
    <dbReference type="NCBI Taxonomy" id="29856"/>
    <lineage>
        <taxon>Eukaryota</taxon>
        <taxon>Fungi</taxon>
        <taxon>Dikarya</taxon>
        <taxon>Ascomycota</taxon>
        <taxon>Pezizomycotina</taxon>
        <taxon>Sordariomycetes</taxon>
        <taxon>Hypocreomycetidae</taxon>
        <taxon>Hypocreales</taxon>
        <taxon>Bionectriaceae</taxon>
        <taxon>Clonostachys</taxon>
    </lineage>
</organism>
<comment type="caution">
    <text evidence="2">The sequence shown here is derived from an EMBL/GenBank/DDBJ whole genome shotgun (WGS) entry which is preliminary data.</text>
</comment>
<dbReference type="Proteomes" id="UP000616885">
    <property type="component" value="Unassembled WGS sequence"/>
</dbReference>
<protein>
    <submittedName>
        <fullName evidence="2">Uncharacterized protein</fullName>
    </submittedName>
</protein>
<feature type="region of interest" description="Disordered" evidence="1">
    <location>
        <begin position="1"/>
        <end position="154"/>
    </location>
</feature>
<dbReference type="EMBL" id="JADCTT010000007">
    <property type="protein sequence ID" value="KAF9750118.1"/>
    <property type="molecule type" value="Genomic_DNA"/>
</dbReference>
<evidence type="ECO:0000313" key="2">
    <source>
        <dbReference type="EMBL" id="KAF9750118.1"/>
    </source>
</evidence>
<accession>A0A8H7N6Q9</accession>
<evidence type="ECO:0000313" key="3">
    <source>
        <dbReference type="Proteomes" id="UP000616885"/>
    </source>
</evidence>
<reference evidence="2" key="1">
    <citation type="submission" date="2020-10" db="EMBL/GenBank/DDBJ databases">
        <title>High-Quality Genome Resource of Clonostachys rosea strain S41 by Oxford Nanopore Long-Read Sequencing.</title>
        <authorList>
            <person name="Wang H."/>
        </authorList>
    </citation>
    <scope>NUCLEOTIDE SEQUENCE</scope>
    <source>
        <strain evidence="2">S41</strain>
    </source>
</reference>